<comment type="caution">
    <text evidence="2">The sequence shown here is derived from an EMBL/GenBank/DDBJ whole genome shotgun (WGS) entry which is preliminary data.</text>
</comment>
<sequence>MDLKHINHVLAVDLDWVVASNVFVKWHDGDGFPQYLGRLPPYTGNAGLSLMLGRSKQDAHDQLLLFHLAVRLHASSKERPQDFFLPIPADFFDTGDPLNLSNETAKNIVPIHWQVKQSALAELERVMRVKISLRYPGFVIMPAINRSKKVLGTPRKLLLLLRSLSQATTFDAFLPDYERPKTALDALATGVRQGLMRTSPLRFRSMFDGRSGKRNNWEVFGMAEDGPADDLDSDAVEAPPCYSEGGAIAAILEGDKARADAGHAEAEPEPTQLFTSLEPTQADTPSDYIQVWRSACQSSRHDSGESTSSPDAVSDSVLRPSPPVEAAPGAELRDQKRPRSSGSDGATSRFSPNKRRAAITTPPYYCSLATGPPSSRDRPVASFHAMDGDGAVSLFDEMATWLYHAWDLDWNTHLAMQNSLLALGYHARESSLADFDVVKGRCTSELVFRPEGVLGSDERIMPRHDIAEMVTWANSLLRRAEQVLFVELKGLADAARDGNGDGYRIRRSWWIARVFFLAGTEEHAVNFARSWEYLSGGLHLPNLLLMNP</sequence>
<evidence type="ECO:0000313" key="2">
    <source>
        <dbReference type="EMBL" id="KAH7033963.1"/>
    </source>
</evidence>
<protein>
    <submittedName>
        <fullName evidence="2">Uncharacterized protein</fullName>
    </submittedName>
</protein>
<evidence type="ECO:0000256" key="1">
    <source>
        <dbReference type="SAM" id="MobiDB-lite"/>
    </source>
</evidence>
<feature type="region of interest" description="Disordered" evidence="1">
    <location>
        <begin position="258"/>
        <end position="281"/>
    </location>
</feature>
<feature type="region of interest" description="Disordered" evidence="1">
    <location>
        <begin position="294"/>
        <end position="354"/>
    </location>
</feature>
<dbReference type="Proteomes" id="UP000774617">
    <property type="component" value="Unassembled WGS sequence"/>
</dbReference>
<feature type="compositionally biased region" description="Polar residues" evidence="1">
    <location>
        <begin position="340"/>
        <end position="351"/>
    </location>
</feature>
<feature type="compositionally biased region" description="Polar residues" evidence="1">
    <location>
        <begin position="272"/>
        <end position="281"/>
    </location>
</feature>
<reference evidence="2 3" key="1">
    <citation type="journal article" date="2021" name="Nat. Commun.">
        <title>Genetic determinants of endophytism in the Arabidopsis root mycobiome.</title>
        <authorList>
            <person name="Mesny F."/>
            <person name="Miyauchi S."/>
            <person name="Thiergart T."/>
            <person name="Pickel B."/>
            <person name="Atanasova L."/>
            <person name="Karlsson M."/>
            <person name="Huettel B."/>
            <person name="Barry K.W."/>
            <person name="Haridas S."/>
            <person name="Chen C."/>
            <person name="Bauer D."/>
            <person name="Andreopoulos W."/>
            <person name="Pangilinan J."/>
            <person name="LaButti K."/>
            <person name="Riley R."/>
            <person name="Lipzen A."/>
            <person name="Clum A."/>
            <person name="Drula E."/>
            <person name="Henrissat B."/>
            <person name="Kohler A."/>
            <person name="Grigoriev I.V."/>
            <person name="Martin F.M."/>
            <person name="Hacquard S."/>
        </authorList>
    </citation>
    <scope>NUCLEOTIDE SEQUENCE [LARGE SCALE GENOMIC DNA]</scope>
    <source>
        <strain evidence="2 3">MPI-SDFR-AT-0080</strain>
    </source>
</reference>
<organism evidence="2 3">
    <name type="scientific">Macrophomina phaseolina</name>
    <dbReference type="NCBI Taxonomy" id="35725"/>
    <lineage>
        <taxon>Eukaryota</taxon>
        <taxon>Fungi</taxon>
        <taxon>Dikarya</taxon>
        <taxon>Ascomycota</taxon>
        <taxon>Pezizomycotina</taxon>
        <taxon>Dothideomycetes</taxon>
        <taxon>Dothideomycetes incertae sedis</taxon>
        <taxon>Botryosphaeriales</taxon>
        <taxon>Botryosphaeriaceae</taxon>
        <taxon>Macrophomina</taxon>
    </lineage>
</organism>
<dbReference type="EMBL" id="JAGTJR010000039">
    <property type="protein sequence ID" value="KAH7033963.1"/>
    <property type="molecule type" value="Genomic_DNA"/>
</dbReference>
<feature type="non-terminal residue" evidence="2">
    <location>
        <position position="548"/>
    </location>
</feature>
<evidence type="ECO:0000313" key="3">
    <source>
        <dbReference type="Proteomes" id="UP000774617"/>
    </source>
</evidence>
<accession>A0ABQ8FYI6</accession>
<gene>
    <name evidence="2" type="ORF">B0J12DRAFT_680026</name>
</gene>
<proteinExistence type="predicted"/>
<name>A0ABQ8FYI6_9PEZI</name>
<keyword evidence="3" id="KW-1185">Reference proteome</keyword>